<keyword evidence="2" id="KW-1185">Reference proteome</keyword>
<reference evidence="1" key="2">
    <citation type="submission" date="2023-06" db="EMBL/GenBank/DDBJ databases">
        <authorList>
            <person name="Ma L."/>
            <person name="Liu K.-W."/>
            <person name="Li Z."/>
            <person name="Hsiao Y.-Y."/>
            <person name="Qi Y."/>
            <person name="Fu T."/>
            <person name="Tang G."/>
            <person name="Zhang D."/>
            <person name="Sun W.-H."/>
            <person name="Liu D.-K."/>
            <person name="Li Y."/>
            <person name="Chen G.-Z."/>
            <person name="Liu X.-D."/>
            <person name="Liao X.-Y."/>
            <person name="Jiang Y.-T."/>
            <person name="Yu X."/>
            <person name="Hao Y."/>
            <person name="Huang J."/>
            <person name="Zhao X.-W."/>
            <person name="Ke S."/>
            <person name="Chen Y.-Y."/>
            <person name="Wu W.-L."/>
            <person name="Hsu J.-L."/>
            <person name="Lin Y.-F."/>
            <person name="Huang M.-D."/>
            <person name="Li C.-Y."/>
            <person name="Huang L."/>
            <person name="Wang Z.-W."/>
            <person name="Zhao X."/>
            <person name="Zhong W.-Y."/>
            <person name="Peng D.-H."/>
            <person name="Ahmad S."/>
            <person name="Lan S."/>
            <person name="Zhang J.-S."/>
            <person name="Tsai W.-C."/>
            <person name="Van De Peer Y."/>
            <person name="Liu Z.-J."/>
        </authorList>
    </citation>
    <scope>NUCLEOTIDE SEQUENCE</scope>
    <source>
        <strain evidence="1">CP</strain>
        <tissue evidence="1">Leaves</tissue>
    </source>
</reference>
<gene>
    <name evidence="1" type="ORF">QJS10_CPB22g00036</name>
</gene>
<name>A0AAV9BYR0_ACOCL</name>
<dbReference type="AlphaFoldDB" id="A0AAV9BYR0"/>
<sequence>MGEGDVREQSLSIVAAASLNFKVYNDIKVSRDFIVNIKNLGHYLQINQLGEGPDLGEAPAVYLGTFNEEVEAYYAYDVAAQPFREASLQHPVHDADAESELAFLSTRSKSEIIDMLCKHTYLDELAKSCCLTCSSSATPRRYHVNCDGGVSTQRDLN</sequence>
<comment type="caution">
    <text evidence="1">The sequence shown here is derived from an EMBL/GenBank/DDBJ whole genome shotgun (WGS) entry which is preliminary data.</text>
</comment>
<dbReference type="Proteomes" id="UP001180020">
    <property type="component" value="Unassembled WGS sequence"/>
</dbReference>
<dbReference type="EMBL" id="JAUJYO010000022">
    <property type="protein sequence ID" value="KAK1281681.1"/>
    <property type="molecule type" value="Genomic_DNA"/>
</dbReference>
<organism evidence="1 2">
    <name type="scientific">Acorus calamus</name>
    <name type="common">Sweet flag</name>
    <dbReference type="NCBI Taxonomy" id="4465"/>
    <lineage>
        <taxon>Eukaryota</taxon>
        <taxon>Viridiplantae</taxon>
        <taxon>Streptophyta</taxon>
        <taxon>Embryophyta</taxon>
        <taxon>Tracheophyta</taxon>
        <taxon>Spermatophyta</taxon>
        <taxon>Magnoliopsida</taxon>
        <taxon>Liliopsida</taxon>
        <taxon>Acoraceae</taxon>
        <taxon>Acorus</taxon>
    </lineage>
</organism>
<evidence type="ECO:0000313" key="2">
    <source>
        <dbReference type="Proteomes" id="UP001180020"/>
    </source>
</evidence>
<evidence type="ECO:0000313" key="1">
    <source>
        <dbReference type="EMBL" id="KAK1281681.1"/>
    </source>
</evidence>
<accession>A0AAV9BYR0</accession>
<reference evidence="1" key="1">
    <citation type="journal article" date="2023" name="Nat. Commun.">
        <title>Diploid and tetraploid genomes of Acorus and the evolution of monocots.</title>
        <authorList>
            <person name="Ma L."/>
            <person name="Liu K.W."/>
            <person name="Li Z."/>
            <person name="Hsiao Y.Y."/>
            <person name="Qi Y."/>
            <person name="Fu T."/>
            <person name="Tang G.D."/>
            <person name="Zhang D."/>
            <person name="Sun W.H."/>
            <person name="Liu D.K."/>
            <person name="Li Y."/>
            <person name="Chen G.Z."/>
            <person name="Liu X.D."/>
            <person name="Liao X.Y."/>
            <person name="Jiang Y.T."/>
            <person name="Yu X."/>
            <person name="Hao Y."/>
            <person name="Huang J."/>
            <person name="Zhao X.W."/>
            <person name="Ke S."/>
            <person name="Chen Y.Y."/>
            <person name="Wu W.L."/>
            <person name="Hsu J.L."/>
            <person name="Lin Y.F."/>
            <person name="Huang M.D."/>
            <person name="Li C.Y."/>
            <person name="Huang L."/>
            <person name="Wang Z.W."/>
            <person name="Zhao X."/>
            <person name="Zhong W.Y."/>
            <person name="Peng D.H."/>
            <person name="Ahmad S."/>
            <person name="Lan S."/>
            <person name="Zhang J.S."/>
            <person name="Tsai W.C."/>
            <person name="Van de Peer Y."/>
            <person name="Liu Z.J."/>
        </authorList>
    </citation>
    <scope>NUCLEOTIDE SEQUENCE</scope>
    <source>
        <strain evidence="1">CP</strain>
    </source>
</reference>
<proteinExistence type="predicted"/>
<protein>
    <submittedName>
        <fullName evidence="1">Uncharacterized protein</fullName>
    </submittedName>
</protein>